<organism evidence="2 3">
    <name type="scientific">Rhodofomes roseus</name>
    <dbReference type="NCBI Taxonomy" id="34475"/>
    <lineage>
        <taxon>Eukaryota</taxon>
        <taxon>Fungi</taxon>
        <taxon>Dikarya</taxon>
        <taxon>Basidiomycota</taxon>
        <taxon>Agaricomycotina</taxon>
        <taxon>Agaricomycetes</taxon>
        <taxon>Polyporales</taxon>
        <taxon>Rhodofomes</taxon>
    </lineage>
</organism>
<dbReference type="AlphaFoldDB" id="A0A4Y9YE77"/>
<keyword evidence="1" id="KW-0479">Metal-binding</keyword>
<dbReference type="GO" id="GO:0031179">
    <property type="term" value="P:peptide modification"/>
    <property type="evidence" value="ECO:0007669"/>
    <property type="project" value="InterPro"/>
</dbReference>
<dbReference type="Proteomes" id="UP000298390">
    <property type="component" value="Unassembled WGS sequence"/>
</dbReference>
<protein>
    <recommendedName>
        <fullName evidence="4">Lanthionine synthetase-like protein</fullName>
    </recommendedName>
</protein>
<dbReference type="CDD" id="cd04794">
    <property type="entry name" value="euk_LANCL"/>
    <property type="match status" value="1"/>
</dbReference>
<dbReference type="InterPro" id="IPR012341">
    <property type="entry name" value="6hp_glycosidase-like_sf"/>
</dbReference>
<feature type="binding site" evidence="1">
    <location>
        <position position="410"/>
    </location>
    <ligand>
        <name>Zn(2+)</name>
        <dbReference type="ChEBI" id="CHEBI:29105"/>
    </ligand>
</feature>
<dbReference type="PANTHER" id="PTHR12736">
    <property type="entry name" value="LANC-LIKE PROTEIN"/>
    <property type="match status" value="1"/>
</dbReference>
<dbReference type="PRINTS" id="PR01950">
    <property type="entry name" value="LANCSUPER"/>
</dbReference>
<reference evidence="2 3" key="1">
    <citation type="submission" date="2019-01" db="EMBL/GenBank/DDBJ databases">
        <title>Genome sequencing of the rare red list fungi Fomitopsis rosea.</title>
        <authorList>
            <person name="Buettner E."/>
            <person name="Kellner H."/>
        </authorList>
    </citation>
    <scope>NUCLEOTIDE SEQUENCE [LARGE SCALE GENOMIC DNA]</scope>
    <source>
        <strain evidence="2 3">DSM 105464</strain>
    </source>
</reference>
<dbReference type="Gene3D" id="1.50.10.10">
    <property type="match status" value="1"/>
</dbReference>
<name>A0A4Y9YE77_9APHY</name>
<dbReference type="GO" id="GO:0046872">
    <property type="term" value="F:metal ion binding"/>
    <property type="evidence" value="ECO:0007669"/>
    <property type="project" value="UniProtKB-KW"/>
</dbReference>
<dbReference type="PANTHER" id="PTHR12736:SF7">
    <property type="entry name" value="LANC-LIKE PROTEIN 3"/>
    <property type="match status" value="1"/>
</dbReference>
<keyword evidence="1" id="KW-0862">Zinc</keyword>
<gene>
    <name evidence="2" type="ORF">EVJ58_g4889</name>
</gene>
<accession>A0A4Y9YE77</accession>
<dbReference type="GO" id="GO:0005886">
    <property type="term" value="C:plasma membrane"/>
    <property type="evidence" value="ECO:0007669"/>
    <property type="project" value="TreeGrafter"/>
</dbReference>
<comment type="caution">
    <text evidence="2">The sequence shown here is derived from an EMBL/GenBank/DDBJ whole genome shotgun (WGS) entry which is preliminary data.</text>
</comment>
<dbReference type="GO" id="GO:0005975">
    <property type="term" value="P:carbohydrate metabolic process"/>
    <property type="evidence" value="ECO:0007669"/>
    <property type="project" value="InterPro"/>
</dbReference>
<dbReference type="SMART" id="SM01260">
    <property type="entry name" value="LANC_like"/>
    <property type="match status" value="1"/>
</dbReference>
<proteinExistence type="predicted"/>
<evidence type="ECO:0000313" key="2">
    <source>
        <dbReference type="EMBL" id="TFY60844.1"/>
    </source>
</evidence>
<evidence type="ECO:0008006" key="4">
    <source>
        <dbReference type="Google" id="ProtNLM"/>
    </source>
</evidence>
<evidence type="ECO:0000256" key="1">
    <source>
        <dbReference type="PIRSR" id="PIRSR607822-1"/>
    </source>
</evidence>
<dbReference type="InterPro" id="IPR007822">
    <property type="entry name" value="LANC-like"/>
</dbReference>
<feature type="binding site" evidence="1">
    <location>
        <position position="411"/>
    </location>
    <ligand>
        <name>Zn(2+)</name>
        <dbReference type="ChEBI" id="CHEBI:29105"/>
    </ligand>
</feature>
<evidence type="ECO:0000313" key="3">
    <source>
        <dbReference type="Proteomes" id="UP000298390"/>
    </source>
</evidence>
<dbReference type="SUPFAM" id="SSF158745">
    <property type="entry name" value="LanC-like"/>
    <property type="match status" value="1"/>
</dbReference>
<feature type="binding site" evidence="1">
    <location>
        <position position="353"/>
    </location>
    <ligand>
        <name>Zn(2+)</name>
        <dbReference type="ChEBI" id="CHEBI:29105"/>
    </ligand>
</feature>
<dbReference type="EMBL" id="SEKV01000235">
    <property type="protein sequence ID" value="TFY60844.1"/>
    <property type="molecule type" value="Genomic_DNA"/>
</dbReference>
<dbReference type="Pfam" id="PF05147">
    <property type="entry name" value="LANC_like"/>
    <property type="match status" value="1"/>
</dbReference>
<sequence length="505" mass="54894">MLFGQAVRVGCLRQKLGIRAPPDVNVNSDSMNHLQRDSWQCLPPGTSLTPTNRPPTWGHTAARNGVYIGSAGIYVMDKSVAGFIPSDLPTSSITLLMSKQLSIPPSGSRASFLETSVGPATLILKERIWVGSDARSASVSKSDLQKLEEFWQPCAQLLESAIQVSVSEEIDDDGCEVLYGRAGLLYALLLLRTALASLRDGGMSISQTEDPAVRAVTSLCSDANVQALVDDIMKRGKIGAREYQEELASLRDERDKVPPLMWRWHVSRYLGGAHGVVGILHMLVMAPSNITTTYWPDIVGMVEWLLAIQEPLGNWPSKAGRHLYYVAGGTATSQEAKRVSVGKDNQHELLQWCHGAPGVLILLSAFLNRTAQSSSLTITSSLRDRTIAAMQRGGELVYTHGLLRKGVGLCHGVAGSAYALLAVSDALDSRENTYWLLRAVHLAHLATEYGALERKGETRVPDEPYSLYEGIAGMCCAWAEVLVRLGVPSRGVEKRKSGMPGYDDL</sequence>